<dbReference type="Proteomes" id="UP001239167">
    <property type="component" value="Unassembled WGS sequence"/>
</dbReference>
<feature type="transmembrane region" description="Helical" evidence="1">
    <location>
        <begin position="183"/>
        <end position="205"/>
    </location>
</feature>
<keyword evidence="1" id="KW-1133">Transmembrane helix</keyword>
<reference evidence="3 4" key="1">
    <citation type="submission" date="2023-07" db="EMBL/GenBank/DDBJ databases">
        <title>Genomic Encyclopedia of Type Strains, Phase IV (KMG-IV): sequencing the most valuable type-strain genomes for metagenomic binning, comparative biology and taxonomic classification.</title>
        <authorList>
            <person name="Goeker M."/>
        </authorList>
    </citation>
    <scope>NUCLEOTIDE SEQUENCE [LARGE SCALE GENOMIC DNA]</scope>
    <source>
        <strain evidence="3 4">DSM 16980</strain>
    </source>
</reference>
<keyword evidence="1" id="KW-0812">Transmembrane</keyword>
<organism evidence="3 4">
    <name type="scientific">Pectinatus haikarae</name>
    <dbReference type="NCBI Taxonomy" id="349096"/>
    <lineage>
        <taxon>Bacteria</taxon>
        <taxon>Bacillati</taxon>
        <taxon>Bacillota</taxon>
        <taxon>Negativicutes</taxon>
        <taxon>Selenomonadales</taxon>
        <taxon>Selenomonadaceae</taxon>
        <taxon>Pectinatus</taxon>
    </lineage>
</organism>
<evidence type="ECO:0000313" key="4">
    <source>
        <dbReference type="Proteomes" id="UP001239167"/>
    </source>
</evidence>
<accession>A0ABT9YDU4</accession>
<dbReference type="Pfam" id="PF14358">
    <property type="entry name" value="DUF4405"/>
    <property type="match status" value="1"/>
</dbReference>
<evidence type="ECO:0000259" key="2">
    <source>
        <dbReference type="Pfam" id="PF14358"/>
    </source>
</evidence>
<sequence>MTIVFLLVMNYRFTGNKPHEVLGVILFLLVLWHNSLNLHWYTSFFKGKQDFQRALIAIINFLFAISFCISMLSGLLISQSIVPFIALRGTNTLWLHEVHQSSSYVCFIFIGIHLGLHWKMLWVRLQNRLGMERFHKECSILGNILAVGIILYGFYASFANHIWSMIVMEHGFGWGPPPSALKFFLDYSALLGCYAGITHYAVSLLSKKNPKLK</sequence>
<keyword evidence="1" id="KW-0472">Membrane</keyword>
<protein>
    <recommendedName>
        <fullName evidence="2">Flavinylation-associated cytochrome domain-containing protein</fullName>
    </recommendedName>
</protein>
<evidence type="ECO:0000256" key="1">
    <source>
        <dbReference type="SAM" id="Phobius"/>
    </source>
</evidence>
<proteinExistence type="predicted"/>
<evidence type="ECO:0000313" key="3">
    <source>
        <dbReference type="EMBL" id="MDQ0205199.1"/>
    </source>
</evidence>
<feature type="transmembrane region" description="Helical" evidence="1">
    <location>
        <begin position="20"/>
        <end position="42"/>
    </location>
</feature>
<feature type="transmembrane region" description="Helical" evidence="1">
    <location>
        <begin position="101"/>
        <end position="119"/>
    </location>
</feature>
<gene>
    <name evidence="3" type="ORF">J2S01_002944</name>
</gene>
<comment type="caution">
    <text evidence="3">The sequence shown here is derived from an EMBL/GenBank/DDBJ whole genome shotgun (WGS) entry which is preliminary data.</text>
</comment>
<feature type="transmembrane region" description="Helical" evidence="1">
    <location>
        <begin position="140"/>
        <end position="163"/>
    </location>
</feature>
<name>A0ABT9YDU4_9FIRM</name>
<feature type="transmembrane region" description="Helical" evidence="1">
    <location>
        <begin position="54"/>
        <end position="81"/>
    </location>
</feature>
<feature type="domain" description="Flavinylation-associated cytochrome" evidence="2">
    <location>
        <begin position="58"/>
        <end position="118"/>
    </location>
</feature>
<keyword evidence="4" id="KW-1185">Reference proteome</keyword>
<dbReference type="InterPro" id="IPR025517">
    <property type="entry name" value="DUF4405"/>
</dbReference>
<dbReference type="EMBL" id="JAUSUE010000034">
    <property type="protein sequence ID" value="MDQ0205199.1"/>
    <property type="molecule type" value="Genomic_DNA"/>
</dbReference>